<name>A0A0D6LIC4_9BILA</name>
<reference evidence="2 3" key="1">
    <citation type="submission" date="2013-05" db="EMBL/GenBank/DDBJ databases">
        <title>Draft genome of the parasitic nematode Anyclostoma ceylanicum.</title>
        <authorList>
            <person name="Mitreva M."/>
        </authorList>
    </citation>
    <scope>NUCLEOTIDE SEQUENCE [LARGE SCALE GENOMIC DNA]</scope>
</reference>
<keyword evidence="3" id="KW-1185">Reference proteome</keyword>
<accession>A0A0D6LIC4</accession>
<dbReference type="AlphaFoldDB" id="A0A0D6LIC4"/>
<dbReference type="Pfam" id="PF21530">
    <property type="entry name" value="Pif1_2B_dom"/>
    <property type="match status" value="1"/>
</dbReference>
<feature type="domain" description="DNA helicase Pif1-like 2B" evidence="1">
    <location>
        <begin position="79"/>
        <end position="111"/>
    </location>
</feature>
<dbReference type="EMBL" id="KE125088">
    <property type="protein sequence ID" value="EPB71790.1"/>
    <property type="molecule type" value="Genomic_DNA"/>
</dbReference>
<dbReference type="InterPro" id="IPR049163">
    <property type="entry name" value="Pif1-like_2B_dom"/>
</dbReference>
<evidence type="ECO:0000313" key="3">
    <source>
        <dbReference type="Proteomes" id="UP000054495"/>
    </source>
</evidence>
<protein>
    <recommendedName>
        <fullName evidence="1">DNA helicase Pif1-like 2B domain-containing protein</fullName>
    </recommendedName>
</protein>
<proteinExistence type="predicted"/>
<gene>
    <name evidence="2" type="ORF">ANCCEY_09125</name>
</gene>
<evidence type="ECO:0000313" key="2">
    <source>
        <dbReference type="EMBL" id="EPB71790.1"/>
    </source>
</evidence>
<sequence>MFMKRINVGWMNERKERYVESVHSRVLSEWIRIINIPIGLHKEFDKMLEGILTNLREEKRNTPVTDEDGVRGMPCENEEFLHQFTPTGMPKYNLRLKVEAIIMLIKNLDISEVMNQQERSKRYIESVHSRVMNEYDAEINNDYYPLTWPCLAGICRRQFPRFARP</sequence>
<organism evidence="2 3">
    <name type="scientific">Ancylostoma ceylanicum</name>
    <dbReference type="NCBI Taxonomy" id="53326"/>
    <lineage>
        <taxon>Eukaryota</taxon>
        <taxon>Metazoa</taxon>
        <taxon>Ecdysozoa</taxon>
        <taxon>Nematoda</taxon>
        <taxon>Chromadorea</taxon>
        <taxon>Rhabditida</taxon>
        <taxon>Rhabditina</taxon>
        <taxon>Rhabditomorpha</taxon>
        <taxon>Strongyloidea</taxon>
        <taxon>Ancylostomatidae</taxon>
        <taxon>Ancylostomatinae</taxon>
        <taxon>Ancylostoma</taxon>
    </lineage>
</organism>
<dbReference type="Proteomes" id="UP000054495">
    <property type="component" value="Unassembled WGS sequence"/>
</dbReference>
<evidence type="ECO:0000259" key="1">
    <source>
        <dbReference type="Pfam" id="PF21530"/>
    </source>
</evidence>